<dbReference type="Proteomes" id="UP001138921">
    <property type="component" value="Unassembled WGS sequence"/>
</dbReference>
<dbReference type="GO" id="GO:0016020">
    <property type="term" value="C:membrane"/>
    <property type="evidence" value="ECO:0007669"/>
    <property type="project" value="UniProtKB-SubCell"/>
</dbReference>
<evidence type="ECO:0000256" key="5">
    <source>
        <dbReference type="SAM" id="SignalP"/>
    </source>
</evidence>
<reference evidence="7" key="2">
    <citation type="submission" date="2021-03" db="EMBL/GenBank/DDBJ databases">
        <authorList>
            <person name="Artuso I."/>
            <person name="Turrini P."/>
            <person name="Pirolo M."/>
            <person name="Lugli G.A."/>
            <person name="Ventura M."/>
            <person name="Visca P."/>
        </authorList>
    </citation>
    <scope>NUCLEOTIDE SEQUENCE</scope>
    <source>
        <strain evidence="7">LMG 26462</strain>
    </source>
</reference>
<sequence length="84" mass="8875">MSAILKSIALALVVFASGCATKTAEVALVTDANGKLKSAQIAKTSGDPALDKRALGIARKRFTKVVPVPAKDKTYMQPVEFKLN</sequence>
<keyword evidence="8" id="KW-1185">Reference proteome</keyword>
<keyword evidence="2" id="KW-0812">Transmembrane</keyword>
<dbReference type="EMBL" id="JAFLWW010000006">
    <property type="protein sequence ID" value="MBT1158137.1"/>
    <property type="molecule type" value="Genomic_DNA"/>
</dbReference>
<evidence type="ECO:0000259" key="6">
    <source>
        <dbReference type="Pfam" id="PF03544"/>
    </source>
</evidence>
<dbReference type="InterPro" id="IPR006260">
    <property type="entry name" value="TonB/TolA_C"/>
</dbReference>
<name>A0A9X1AEK0_9HYPH</name>
<keyword evidence="5" id="KW-0732">Signal</keyword>
<evidence type="ECO:0000313" key="7">
    <source>
        <dbReference type="EMBL" id="MBT1158137.1"/>
    </source>
</evidence>
<keyword evidence="3" id="KW-1133">Transmembrane helix</keyword>
<organism evidence="7 8">
    <name type="scientific">Aminobacter anthyllidis</name>
    <dbReference type="NCBI Taxonomy" id="1035067"/>
    <lineage>
        <taxon>Bacteria</taxon>
        <taxon>Pseudomonadati</taxon>
        <taxon>Pseudomonadota</taxon>
        <taxon>Alphaproteobacteria</taxon>
        <taxon>Hyphomicrobiales</taxon>
        <taxon>Phyllobacteriaceae</taxon>
        <taxon>Aminobacter</taxon>
    </lineage>
</organism>
<dbReference type="GO" id="GO:0055085">
    <property type="term" value="P:transmembrane transport"/>
    <property type="evidence" value="ECO:0007669"/>
    <property type="project" value="InterPro"/>
</dbReference>
<proteinExistence type="predicted"/>
<dbReference type="Gene3D" id="3.30.1150.10">
    <property type="match status" value="1"/>
</dbReference>
<reference evidence="7" key="1">
    <citation type="journal article" date="2021" name="Microorganisms">
        <title>Phylogenomic Reconstruction and Metabolic Potential of the Genus Aminobacter.</title>
        <authorList>
            <person name="Artuso I."/>
            <person name="Turrini P."/>
            <person name="Pirolo M."/>
            <person name="Lugli G.A."/>
            <person name="Ventura M."/>
            <person name="Visca P."/>
        </authorList>
    </citation>
    <scope>NUCLEOTIDE SEQUENCE</scope>
    <source>
        <strain evidence="7">LMG 26462</strain>
    </source>
</reference>
<evidence type="ECO:0000256" key="2">
    <source>
        <dbReference type="ARBA" id="ARBA00022692"/>
    </source>
</evidence>
<evidence type="ECO:0000256" key="3">
    <source>
        <dbReference type="ARBA" id="ARBA00022989"/>
    </source>
</evidence>
<dbReference type="NCBIfam" id="TIGR01352">
    <property type="entry name" value="tonB_Cterm"/>
    <property type="match status" value="1"/>
</dbReference>
<dbReference type="PROSITE" id="PS51257">
    <property type="entry name" value="PROKAR_LIPOPROTEIN"/>
    <property type="match status" value="1"/>
</dbReference>
<dbReference type="SUPFAM" id="SSF74653">
    <property type="entry name" value="TolA/TonB C-terminal domain"/>
    <property type="match status" value="1"/>
</dbReference>
<accession>A0A9X1AEK0</accession>
<protein>
    <submittedName>
        <fullName evidence="7">TonB family protein</fullName>
    </submittedName>
</protein>
<keyword evidence="4" id="KW-0472">Membrane</keyword>
<dbReference type="Pfam" id="PF03544">
    <property type="entry name" value="TonB_C"/>
    <property type="match status" value="1"/>
</dbReference>
<gene>
    <name evidence="7" type="ORF">J1C56_21290</name>
</gene>
<comment type="caution">
    <text evidence="7">The sequence shown here is derived from an EMBL/GenBank/DDBJ whole genome shotgun (WGS) entry which is preliminary data.</text>
</comment>
<evidence type="ECO:0000256" key="1">
    <source>
        <dbReference type="ARBA" id="ARBA00004167"/>
    </source>
</evidence>
<evidence type="ECO:0000256" key="4">
    <source>
        <dbReference type="ARBA" id="ARBA00023136"/>
    </source>
</evidence>
<feature type="domain" description="TonB C-terminal" evidence="6">
    <location>
        <begin position="24"/>
        <end position="83"/>
    </location>
</feature>
<evidence type="ECO:0000313" key="8">
    <source>
        <dbReference type="Proteomes" id="UP001138921"/>
    </source>
</evidence>
<dbReference type="InterPro" id="IPR037682">
    <property type="entry name" value="TonB_C"/>
</dbReference>
<feature type="chain" id="PRO_5040763444" evidence="5">
    <location>
        <begin position="17"/>
        <end position="84"/>
    </location>
</feature>
<dbReference type="AlphaFoldDB" id="A0A9X1AEK0"/>
<comment type="subcellular location">
    <subcellularLocation>
        <location evidence="1">Membrane</location>
        <topology evidence="1">Single-pass membrane protein</topology>
    </subcellularLocation>
</comment>
<dbReference type="RefSeq" id="WP_214392060.1">
    <property type="nucleotide sequence ID" value="NZ_JAFLWW010000006.1"/>
</dbReference>
<feature type="signal peptide" evidence="5">
    <location>
        <begin position="1"/>
        <end position="16"/>
    </location>
</feature>